<evidence type="ECO:0000259" key="4">
    <source>
        <dbReference type="SMART" id="SM00563"/>
    </source>
</evidence>
<comment type="caution">
    <text evidence="5">The sequence shown here is derived from an EMBL/GenBank/DDBJ whole genome shotgun (WGS) entry which is preliminary data.</text>
</comment>
<evidence type="ECO:0000256" key="1">
    <source>
        <dbReference type="ARBA" id="ARBA00022679"/>
    </source>
</evidence>
<evidence type="ECO:0000256" key="3">
    <source>
        <dbReference type="SAM" id="MobiDB-lite"/>
    </source>
</evidence>
<gene>
    <name evidence="5" type="ORF">FB473_002187</name>
</gene>
<dbReference type="InterPro" id="IPR002123">
    <property type="entry name" value="Plipid/glycerol_acylTrfase"/>
</dbReference>
<name>A0ABX0SGL6_9ACTN</name>
<organism evidence="5 6">
    <name type="scientific">Brooklawnia cerclae</name>
    <dbReference type="NCBI Taxonomy" id="349934"/>
    <lineage>
        <taxon>Bacteria</taxon>
        <taxon>Bacillati</taxon>
        <taxon>Actinomycetota</taxon>
        <taxon>Actinomycetes</taxon>
        <taxon>Propionibacteriales</taxon>
        <taxon>Propionibacteriaceae</taxon>
        <taxon>Brooklawnia</taxon>
    </lineage>
</organism>
<dbReference type="RefSeq" id="WP_167167423.1">
    <property type="nucleotide sequence ID" value="NZ_BAAAOO010000007.1"/>
</dbReference>
<sequence>MTAWYTFFKQALFRPAVKWWFRVKLEGVENIPDGGCVLAANHLDAGDTFSLPALIDPPVTFPAKKELFQGKGFKRRVVAWFLRAVGQAPIDRSGGKASASGLGSVEHVLASGGVIGIFPEGTRSPDGRLYRGHTGVARLTLDSGKPVLPVAMVNTHLIRSRIGIPTMRGARIVIGKPIDFGDWAGQGNNQRVLRWVTNEVMAEIQQLTGQEYVDVYASRVKRGDLKDADLTPYMLDHPNSGQPVPPRNAELPVPQPDESSGA</sequence>
<dbReference type="Proteomes" id="UP000749311">
    <property type="component" value="Unassembled WGS sequence"/>
</dbReference>
<protein>
    <submittedName>
        <fullName evidence="5">1-acyl-sn-glycerol-3-phosphate acyltransferase</fullName>
        <ecNumber evidence="5">2.3.1.51</ecNumber>
    </submittedName>
</protein>
<dbReference type="EC" id="2.3.1.51" evidence="5"/>
<accession>A0ABX0SGL6</accession>
<dbReference type="GO" id="GO:0003841">
    <property type="term" value="F:1-acylglycerol-3-phosphate O-acyltransferase activity"/>
    <property type="evidence" value="ECO:0007669"/>
    <property type="project" value="UniProtKB-EC"/>
</dbReference>
<dbReference type="PANTHER" id="PTHR10434:SF11">
    <property type="entry name" value="1-ACYL-SN-GLYCEROL-3-PHOSPHATE ACYLTRANSFERASE"/>
    <property type="match status" value="1"/>
</dbReference>
<dbReference type="EMBL" id="JAAMOZ010000001">
    <property type="protein sequence ID" value="NIH57542.1"/>
    <property type="molecule type" value="Genomic_DNA"/>
</dbReference>
<proteinExistence type="predicted"/>
<evidence type="ECO:0000313" key="5">
    <source>
        <dbReference type="EMBL" id="NIH57542.1"/>
    </source>
</evidence>
<keyword evidence="1 5" id="KW-0808">Transferase</keyword>
<dbReference type="Pfam" id="PF01553">
    <property type="entry name" value="Acyltransferase"/>
    <property type="match status" value="1"/>
</dbReference>
<dbReference type="CDD" id="cd07989">
    <property type="entry name" value="LPLAT_AGPAT-like"/>
    <property type="match status" value="1"/>
</dbReference>
<keyword evidence="2 5" id="KW-0012">Acyltransferase</keyword>
<evidence type="ECO:0000256" key="2">
    <source>
        <dbReference type="ARBA" id="ARBA00023315"/>
    </source>
</evidence>
<dbReference type="PANTHER" id="PTHR10434">
    <property type="entry name" value="1-ACYL-SN-GLYCEROL-3-PHOSPHATE ACYLTRANSFERASE"/>
    <property type="match status" value="1"/>
</dbReference>
<keyword evidence="6" id="KW-1185">Reference proteome</keyword>
<dbReference type="SMART" id="SM00563">
    <property type="entry name" value="PlsC"/>
    <property type="match status" value="1"/>
</dbReference>
<feature type="domain" description="Phospholipid/glycerol acyltransferase" evidence="4">
    <location>
        <begin position="36"/>
        <end position="155"/>
    </location>
</feature>
<reference evidence="5 6" key="1">
    <citation type="submission" date="2020-02" db="EMBL/GenBank/DDBJ databases">
        <title>Sequencing the genomes of 1000 actinobacteria strains.</title>
        <authorList>
            <person name="Klenk H.-P."/>
        </authorList>
    </citation>
    <scope>NUCLEOTIDE SEQUENCE [LARGE SCALE GENOMIC DNA]</scope>
    <source>
        <strain evidence="5 6">DSM 19609</strain>
    </source>
</reference>
<evidence type="ECO:0000313" key="6">
    <source>
        <dbReference type="Proteomes" id="UP000749311"/>
    </source>
</evidence>
<dbReference type="SUPFAM" id="SSF69593">
    <property type="entry name" value="Glycerol-3-phosphate (1)-acyltransferase"/>
    <property type="match status" value="1"/>
</dbReference>
<feature type="region of interest" description="Disordered" evidence="3">
    <location>
        <begin position="229"/>
        <end position="262"/>
    </location>
</feature>